<feature type="domain" description="HTH araC/xylS-type" evidence="3">
    <location>
        <begin position="1"/>
        <end position="100"/>
    </location>
</feature>
<accession>A0ABT7IN22</accession>
<dbReference type="Pfam" id="PF12833">
    <property type="entry name" value="HTH_18"/>
    <property type="match status" value="1"/>
</dbReference>
<evidence type="ECO:0000313" key="4">
    <source>
        <dbReference type="EMBL" id="MDL2059783.1"/>
    </source>
</evidence>
<dbReference type="Gene3D" id="1.10.10.60">
    <property type="entry name" value="Homeodomain-like"/>
    <property type="match status" value="1"/>
</dbReference>
<comment type="caution">
    <text evidence="4">The sequence shown here is derived from an EMBL/GenBank/DDBJ whole genome shotgun (WGS) entry which is preliminary data.</text>
</comment>
<dbReference type="SUPFAM" id="SSF46689">
    <property type="entry name" value="Homeodomain-like"/>
    <property type="match status" value="1"/>
</dbReference>
<proteinExistence type="predicted"/>
<dbReference type="SMART" id="SM00342">
    <property type="entry name" value="HTH_ARAC"/>
    <property type="match status" value="1"/>
</dbReference>
<dbReference type="InterPro" id="IPR009057">
    <property type="entry name" value="Homeodomain-like_sf"/>
</dbReference>
<dbReference type="Proteomes" id="UP001165481">
    <property type="component" value="Unassembled WGS sequence"/>
</dbReference>
<protein>
    <submittedName>
        <fullName evidence="4">AraC family transcriptional regulator</fullName>
    </submittedName>
</protein>
<reference evidence="4" key="1">
    <citation type="submission" date="2023-03" db="EMBL/GenBank/DDBJ databases">
        <title>Mesosutterella sp. nov. isolated from porcine feces.</title>
        <authorList>
            <person name="Yu S."/>
        </authorList>
    </citation>
    <scope>NUCLEOTIDE SEQUENCE</scope>
    <source>
        <strain evidence="4">AGMB02718</strain>
    </source>
</reference>
<evidence type="ECO:0000256" key="1">
    <source>
        <dbReference type="ARBA" id="ARBA00023015"/>
    </source>
</evidence>
<keyword evidence="5" id="KW-1185">Reference proteome</keyword>
<dbReference type="EMBL" id="JAKZJU020000001">
    <property type="protein sequence ID" value="MDL2059783.1"/>
    <property type="molecule type" value="Genomic_DNA"/>
</dbReference>
<evidence type="ECO:0000313" key="5">
    <source>
        <dbReference type="Proteomes" id="UP001165481"/>
    </source>
</evidence>
<dbReference type="InterPro" id="IPR018060">
    <property type="entry name" value="HTH_AraC"/>
</dbReference>
<keyword evidence="1" id="KW-0805">Transcription regulation</keyword>
<evidence type="ECO:0000256" key="2">
    <source>
        <dbReference type="ARBA" id="ARBA00023163"/>
    </source>
</evidence>
<dbReference type="PANTHER" id="PTHR11019">
    <property type="entry name" value="HTH-TYPE TRANSCRIPTIONAL REGULATOR NIMR"/>
    <property type="match status" value="1"/>
</dbReference>
<dbReference type="PROSITE" id="PS01124">
    <property type="entry name" value="HTH_ARAC_FAMILY_2"/>
    <property type="match status" value="1"/>
</dbReference>
<dbReference type="PANTHER" id="PTHR11019:SF199">
    <property type="entry name" value="HTH-TYPE TRANSCRIPTIONAL REGULATOR NIMR"/>
    <property type="match status" value="1"/>
</dbReference>
<keyword evidence="2" id="KW-0804">Transcription</keyword>
<dbReference type="RefSeq" id="WP_243377610.1">
    <property type="nucleotide sequence ID" value="NZ_JAKZJU020000001.1"/>
</dbReference>
<gene>
    <name evidence="4" type="ORF">MUN46_007560</name>
</gene>
<name>A0ABT7IN22_9BURK</name>
<sequence length="107" mass="12363">MLRKLAYECTDPAFYGLKNSDWAQRCGMRERSLLRQVLQETGCSFKVWRQHIRFLPTLTYLSEGRSGEEVASLGGYKTTPAFISVFDQIFGETPGRFRESLESRNDE</sequence>
<organism evidence="4 5">
    <name type="scientific">Mesosutterella faecium</name>
    <dbReference type="NCBI Taxonomy" id="2925194"/>
    <lineage>
        <taxon>Bacteria</taxon>
        <taxon>Pseudomonadati</taxon>
        <taxon>Pseudomonadota</taxon>
        <taxon>Betaproteobacteria</taxon>
        <taxon>Burkholderiales</taxon>
        <taxon>Sutterellaceae</taxon>
        <taxon>Mesosutterella</taxon>
    </lineage>
</organism>
<evidence type="ECO:0000259" key="3">
    <source>
        <dbReference type="PROSITE" id="PS01124"/>
    </source>
</evidence>